<dbReference type="Proteomes" id="UP000762676">
    <property type="component" value="Unassembled WGS sequence"/>
</dbReference>
<accession>A0AAV4F3B5</accession>
<reference evidence="2 3" key="1">
    <citation type="journal article" date="2021" name="Elife">
        <title>Chloroplast acquisition without the gene transfer in kleptoplastic sea slugs, Plakobranchus ocellatus.</title>
        <authorList>
            <person name="Maeda T."/>
            <person name="Takahashi S."/>
            <person name="Yoshida T."/>
            <person name="Shimamura S."/>
            <person name="Takaki Y."/>
            <person name="Nagai Y."/>
            <person name="Toyoda A."/>
            <person name="Suzuki Y."/>
            <person name="Arimoto A."/>
            <person name="Ishii H."/>
            <person name="Satoh N."/>
            <person name="Nishiyama T."/>
            <person name="Hasebe M."/>
            <person name="Maruyama T."/>
            <person name="Minagawa J."/>
            <person name="Obokata J."/>
            <person name="Shigenobu S."/>
        </authorList>
    </citation>
    <scope>NUCLEOTIDE SEQUENCE [LARGE SCALE GENOMIC DNA]</scope>
</reference>
<comment type="caution">
    <text evidence="2">The sequence shown here is derived from an EMBL/GenBank/DDBJ whole genome shotgun (WGS) entry which is preliminary data.</text>
</comment>
<proteinExistence type="predicted"/>
<keyword evidence="3" id="KW-1185">Reference proteome</keyword>
<feature type="region of interest" description="Disordered" evidence="1">
    <location>
        <begin position="58"/>
        <end position="77"/>
    </location>
</feature>
<name>A0AAV4F3B5_9GAST</name>
<gene>
    <name evidence="2" type="ORF">ElyMa_003701400</name>
</gene>
<evidence type="ECO:0000313" key="2">
    <source>
        <dbReference type="EMBL" id="GFR67256.1"/>
    </source>
</evidence>
<dbReference type="EMBL" id="BMAT01007591">
    <property type="protein sequence ID" value="GFR67256.1"/>
    <property type="molecule type" value="Genomic_DNA"/>
</dbReference>
<protein>
    <submittedName>
        <fullName evidence="2">Uncharacterized protein</fullName>
    </submittedName>
</protein>
<sequence>MHSMKMKGQTGKEAFDPTRSITSPWNQGNHTKGVNQLEVEDFTYDNYNLTISPTKRYEEENKLRGSNSNASRVEDNINTKSNSDVLVDEKSVENVTDFKYFGSYLTADGNTNRETSARVVMASIAFHKLNAI</sequence>
<organism evidence="2 3">
    <name type="scientific">Elysia marginata</name>
    <dbReference type="NCBI Taxonomy" id="1093978"/>
    <lineage>
        <taxon>Eukaryota</taxon>
        <taxon>Metazoa</taxon>
        <taxon>Spiralia</taxon>
        <taxon>Lophotrochozoa</taxon>
        <taxon>Mollusca</taxon>
        <taxon>Gastropoda</taxon>
        <taxon>Heterobranchia</taxon>
        <taxon>Euthyneura</taxon>
        <taxon>Panpulmonata</taxon>
        <taxon>Sacoglossa</taxon>
        <taxon>Placobranchoidea</taxon>
        <taxon>Plakobranchidae</taxon>
        <taxon>Elysia</taxon>
    </lineage>
</organism>
<evidence type="ECO:0000313" key="3">
    <source>
        <dbReference type="Proteomes" id="UP000762676"/>
    </source>
</evidence>
<evidence type="ECO:0000256" key="1">
    <source>
        <dbReference type="SAM" id="MobiDB-lite"/>
    </source>
</evidence>
<feature type="region of interest" description="Disordered" evidence="1">
    <location>
        <begin position="1"/>
        <end position="32"/>
    </location>
</feature>
<dbReference type="AlphaFoldDB" id="A0AAV4F3B5"/>
<feature type="compositionally biased region" description="Polar residues" evidence="1">
    <location>
        <begin position="19"/>
        <end position="32"/>
    </location>
</feature>